<proteinExistence type="predicted"/>
<dbReference type="Proteomes" id="UP001457282">
    <property type="component" value="Unassembled WGS sequence"/>
</dbReference>
<dbReference type="AlphaFoldDB" id="A0AAW1WTW7"/>
<dbReference type="EMBL" id="JBEDUW010000005">
    <property type="protein sequence ID" value="KAK9927747.1"/>
    <property type="molecule type" value="Genomic_DNA"/>
</dbReference>
<sequence>MNHYLRIINHHIEPRKLIPNLLNSLHIGMNRVISFPDRLQIRPEFRHVEIRQIRAVLFQLKPELSGGVAADDVRQSRGGESGVDQHHHSGVVRHPGLVALTDRCGSGIVWDEFIGGFDRAVDVAEEIVSSENGGHQILPDEEIGGVQSYGQETGDGGIENVRGLREGESSHCRGGGFLSISILAPQFRV</sequence>
<keyword evidence="2" id="KW-1185">Reference proteome</keyword>
<name>A0AAW1WTW7_RUBAR</name>
<organism evidence="1 2">
    <name type="scientific">Rubus argutus</name>
    <name type="common">Southern blackberry</name>
    <dbReference type="NCBI Taxonomy" id="59490"/>
    <lineage>
        <taxon>Eukaryota</taxon>
        <taxon>Viridiplantae</taxon>
        <taxon>Streptophyta</taxon>
        <taxon>Embryophyta</taxon>
        <taxon>Tracheophyta</taxon>
        <taxon>Spermatophyta</taxon>
        <taxon>Magnoliopsida</taxon>
        <taxon>eudicotyledons</taxon>
        <taxon>Gunneridae</taxon>
        <taxon>Pentapetalae</taxon>
        <taxon>rosids</taxon>
        <taxon>fabids</taxon>
        <taxon>Rosales</taxon>
        <taxon>Rosaceae</taxon>
        <taxon>Rosoideae</taxon>
        <taxon>Rosoideae incertae sedis</taxon>
        <taxon>Rubus</taxon>
    </lineage>
</organism>
<evidence type="ECO:0000313" key="1">
    <source>
        <dbReference type="EMBL" id="KAK9927747.1"/>
    </source>
</evidence>
<protein>
    <submittedName>
        <fullName evidence="1">Uncharacterized protein</fullName>
    </submittedName>
</protein>
<comment type="caution">
    <text evidence="1">The sequence shown here is derived from an EMBL/GenBank/DDBJ whole genome shotgun (WGS) entry which is preliminary data.</text>
</comment>
<accession>A0AAW1WTW7</accession>
<reference evidence="1 2" key="1">
    <citation type="journal article" date="2023" name="G3 (Bethesda)">
        <title>A chromosome-length genome assembly and annotation of blackberry (Rubus argutus, cv. 'Hillquist').</title>
        <authorList>
            <person name="Bruna T."/>
            <person name="Aryal R."/>
            <person name="Dudchenko O."/>
            <person name="Sargent D.J."/>
            <person name="Mead D."/>
            <person name="Buti M."/>
            <person name="Cavallini A."/>
            <person name="Hytonen T."/>
            <person name="Andres J."/>
            <person name="Pham M."/>
            <person name="Weisz D."/>
            <person name="Mascagni F."/>
            <person name="Usai G."/>
            <person name="Natali L."/>
            <person name="Bassil N."/>
            <person name="Fernandez G.E."/>
            <person name="Lomsadze A."/>
            <person name="Armour M."/>
            <person name="Olukolu B."/>
            <person name="Poorten T."/>
            <person name="Britton C."/>
            <person name="Davik J."/>
            <person name="Ashrafi H."/>
            <person name="Aiden E.L."/>
            <person name="Borodovsky M."/>
            <person name="Worthington M."/>
        </authorList>
    </citation>
    <scope>NUCLEOTIDE SEQUENCE [LARGE SCALE GENOMIC DNA]</scope>
    <source>
        <strain evidence="1">PI 553951</strain>
    </source>
</reference>
<gene>
    <name evidence="1" type="ORF">M0R45_024916</name>
</gene>
<evidence type="ECO:0000313" key="2">
    <source>
        <dbReference type="Proteomes" id="UP001457282"/>
    </source>
</evidence>